<dbReference type="EMBL" id="BEZZ01000511">
    <property type="protein sequence ID" value="GCC33383.1"/>
    <property type="molecule type" value="Genomic_DNA"/>
</dbReference>
<accession>A0A401SSP7</accession>
<feature type="region of interest" description="Disordered" evidence="1">
    <location>
        <begin position="24"/>
        <end position="46"/>
    </location>
</feature>
<dbReference type="Pfam" id="PF15248">
    <property type="entry name" value="DUF4587"/>
    <property type="match status" value="1"/>
</dbReference>
<dbReference type="PANTHER" id="PTHR28604">
    <property type="match status" value="1"/>
</dbReference>
<keyword evidence="4" id="KW-1185">Reference proteome</keyword>
<feature type="domain" description="DUF4587" evidence="2">
    <location>
        <begin position="149"/>
        <end position="229"/>
    </location>
</feature>
<proteinExistence type="predicted"/>
<gene>
    <name evidence="3" type="ORF">chiPu_0011852</name>
</gene>
<organism evidence="3 4">
    <name type="scientific">Chiloscyllium punctatum</name>
    <name type="common">Brownbanded bambooshark</name>
    <name type="synonym">Hemiscyllium punctatum</name>
    <dbReference type="NCBI Taxonomy" id="137246"/>
    <lineage>
        <taxon>Eukaryota</taxon>
        <taxon>Metazoa</taxon>
        <taxon>Chordata</taxon>
        <taxon>Craniata</taxon>
        <taxon>Vertebrata</taxon>
        <taxon>Chondrichthyes</taxon>
        <taxon>Elasmobranchii</taxon>
        <taxon>Galeomorphii</taxon>
        <taxon>Galeoidea</taxon>
        <taxon>Orectolobiformes</taxon>
        <taxon>Hemiscylliidae</taxon>
        <taxon>Chiloscyllium</taxon>
    </lineage>
</organism>
<comment type="caution">
    <text evidence="3">The sequence shown here is derived from an EMBL/GenBank/DDBJ whole genome shotgun (WGS) entry which is preliminary data.</text>
</comment>
<sequence>METADPSLVDQMTRLKLKLLEKKLENERENLDERSDTAASTARSLDGQGDALHNALKRRKGLLQKLREQHILDECSRPHTWGGTRRRHRRLEPIHQAPPIQVYQHHPPEPPQIIQHTLPQQPSTIIQQLPQQQPLIAQIPPPQTLPPIRSGSIKEDMVELMLMQNAQMHQIIMHNMMLKALPPMAFCQPSNCGSVSPVVSHGQDVQPAVPLVVKAEKSRPSSVHHHHHYSTQGQPTPHPPLPPIGHPLWPSLLPSNPMAQHSSIQPSVQHVMGPTVTLPALQTEAVDGNYSRMPPGL</sequence>
<dbReference type="PANTHER" id="PTHR28604:SF2">
    <property type="entry name" value="RIKEN CDNA 2610028H24 GENE"/>
    <property type="match status" value="1"/>
</dbReference>
<feature type="compositionally biased region" description="Pro residues" evidence="1">
    <location>
        <begin position="236"/>
        <end position="245"/>
    </location>
</feature>
<feature type="compositionally biased region" description="Basic and acidic residues" evidence="1">
    <location>
        <begin position="24"/>
        <end position="36"/>
    </location>
</feature>
<dbReference type="InterPro" id="IPR027904">
    <property type="entry name" value="DUF4587"/>
</dbReference>
<dbReference type="OMA" id="LKPHHIY"/>
<dbReference type="InterPro" id="IPR038915">
    <property type="entry name" value="PRR29-like"/>
</dbReference>
<protein>
    <recommendedName>
        <fullName evidence="2">DUF4587 domain-containing protein</fullName>
    </recommendedName>
</protein>
<dbReference type="OrthoDB" id="8962708at2759"/>
<evidence type="ECO:0000313" key="4">
    <source>
        <dbReference type="Proteomes" id="UP000287033"/>
    </source>
</evidence>
<evidence type="ECO:0000256" key="1">
    <source>
        <dbReference type="SAM" id="MobiDB-lite"/>
    </source>
</evidence>
<dbReference type="Proteomes" id="UP000287033">
    <property type="component" value="Unassembled WGS sequence"/>
</dbReference>
<evidence type="ECO:0000313" key="3">
    <source>
        <dbReference type="EMBL" id="GCC33383.1"/>
    </source>
</evidence>
<evidence type="ECO:0000259" key="2">
    <source>
        <dbReference type="Pfam" id="PF15248"/>
    </source>
</evidence>
<reference evidence="3 4" key="1">
    <citation type="journal article" date="2018" name="Nat. Ecol. Evol.">
        <title>Shark genomes provide insights into elasmobranch evolution and the origin of vertebrates.</title>
        <authorList>
            <person name="Hara Y"/>
            <person name="Yamaguchi K"/>
            <person name="Onimaru K"/>
            <person name="Kadota M"/>
            <person name="Koyanagi M"/>
            <person name="Keeley SD"/>
            <person name="Tatsumi K"/>
            <person name="Tanaka K"/>
            <person name="Motone F"/>
            <person name="Kageyama Y"/>
            <person name="Nozu R"/>
            <person name="Adachi N"/>
            <person name="Nishimura O"/>
            <person name="Nakagawa R"/>
            <person name="Tanegashima C"/>
            <person name="Kiyatake I"/>
            <person name="Matsumoto R"/>
            <person name="Murakumo K"/>
            <person name="Nishida K"/>
            <person name="Terakita A"/>
            <person name="Kuratani S"/>
            <person name="Sato K"/>
            <person name="Hyodo S Kuraku.S."/>
        </authorList>
    </citation>
    <scope>NUCLEOTIDE SEQUENCE [LARGE SCALE GENOMIC DNA]</scope>
</reference>
<dbReference type="AlphaFoldDB" id="A0A401SSP7"/>
<name>A0A401SSP7_CHIPU</name>
<feature type="region of interest" description="Disordered" evidence="1">
    <location>
        <begin position="216"/>
        <end position="248"/>
    </location>
</feature>